<dbReference type="AlphaFoldDB" id="A0A6M3K8K3"/>
<organism evidence="1">
    <name type="scientific">viral metagenome</name>
    <dbReference type="NCBI Taxonomy" id="1070528"/>
    <lineage>
        <taxon>unclassified sequences</taxon>
        <taxon>metagenomes</taxon>
        <taxon>organismal metagenomes</taxon>
    </lineage>
</organism>
<name>A0A6M3K8K3_9ZZZZ</name>
<proteinExistence type="predicted"/>
<dbReference type="EMBL" id="MT142318">
    <property type="protein sequence ID" value="QJA78056.1"/>
    <property type="molecule type" value="Genomic_DNA"/>
</dbReference>
<reference evidence="1" key="1">
    <citation type="submission" date="2020-03" db="EMBL/GenBank/DDBJ databases">
        <title>The deep terrestrial virosphere.</title>
        <authorList>
            <person name="Holmfeldt K."/>
            <person name="Nilsson E."/>
            <person name="Simone D."/>
            <person name="Lopez-Fernandez M."/>
            <person name="Wu X."/>
            <person name="de Brujin I."/>
            <person name="Lundin D."/>
            <person name="Andersson A."/>
            <person name="Bertilsson S."/>
            <person name="Dopson M."/>
        </authorList>
    </citation>
    <scope>NUCLEOTIDE SEQUENCE</scope>
    <source>
        <strain evidence="1">MM415A01144</strain>
    </source>
</reference>
<accession>A0A6M3K8K3</accession>
<gene>
    <name evidence="1" type="ORF">MM415A01144_0006</name>
</gene>
<sequence length="306" mass="34784">MGISRQSAFSHLLMPELHDVFFNKYSQYPKEYEQVLNVLSTTNAYEEDTEIIGLGKLVEKAEGTPVTYDDPIQGALKRYTPKPWALGFRVTHELNADDRYGIIKRMPQSLARSAHQTEEVEAWSIFNYAFDTGADYLGRDGKPLCATDHPNAAATAGTGPYSNRLSTDADLSITSLQSAVELLENTTDDRDLNIMLKPKFLVIAPENKWMARELLNSELKPHTGDNEINALLDEELKYMVCHYFSDTDAWFMVCSKEDHYLNLYWREKLIFDNDDDFDTGDAKFKAYMRFIQGFSGWRGIIGTPGA</sequence>
<protein>
    <submittedName>
        <fullName evidence="1">Putative capsid protein</fullName>
    </submittedName>
</protein>
<evidence type="ECO:0000313" key="1">
    <source>
        <dbReference type="EMBL" id="QJA78056.1"/>
    </source>
</evidence>
<dbReference type="Pfam" id="PF25209">
    <property type="entry name" value="Phage_capsid_4"/>
    <property type="match status" value="1"/>
</dbReference>